<feature type="compositionally biased region" description="Basic and acidic residues" evidence="1">
    <location>
        <begin position="631"/>
        <end position="657"/>
    </location>
</feature>
<gene>
    <name evidence="4" type="ORF">VTL71DRAFT_2445</name>
</gene>
<sequence length="667" mass="77070">MWLINVKTMKLEQFFGSAIPRYAILSHTWEEEEVLFHEFELPSATEKKGYEKIRKTCSKAKRHGFEYAWVDTCCIDKRSSAELSEGINSMYQWYQDAGRCYTYLSDLEPSASSVSLEHLANCRWFERGWTLQELIAPNDLCFYDKTWTFIGNKKDLATKLESITSISIDALLGKITLKEYSIAVKMSWAANRKTTRIEDLAYCLLGIFDVGIPLLYGEGERAFVRLQEEIIRRSNDFTIFGWRSQHQNNVPGQLFAPSPASFAKCGNLERYSSRSLDIEFVLTNKGLRIERVRQFYWIVPKIDGQRQHPAGFAMCMGCDNKPGYSSYREKNTLLILRKIGPDTYLRECVARSKDIPSYRLVLHPMVGLYLALSASDSISMDRLDRPLCLELDKSFYVRKVTPESHWDHSKQLFLSPADNRDRVLAMLITVSRPGSPDVSIIAVLEARLHTPPKCYLFDQNTHSTIATWLFPHQRLGGSSHGITWKNVSEEVPEMLQFLPETSIHDGASTHVIRMSTKEGDVPQLSVNGVHFVNFSIERVQPSPAWECPTPRRSGRSESYLDRPLPPPNEGLPIHSDSRRPGSVRYSRRPLTPRDDSEYTNSEEESLEYIRREPERNARDMRFRRGSYVRSHSNERREHEEEDYRHTRGLGPRRDRSHWQSRSNGKIF</sequence>
<evidence type="ECO:0000313" key="4">
    <source>
        <dbReference type="EMBL" id="KAL2066374.1"/>
    </source>
</evidence>
<dbReference type="EMBL" id="JAZHXI010000011">
    <property type="protein sequence ID" value="KAL2066374.1"/>
    <property type="molecule type" value="Genomic_DNA"/>
</dbReference>
<dbReference type="PANTHER" id="PTHR10622:SF12">
    <property type="entry name" value="HET DOMAIN-CONTAINING PROTEIN"/>
    <property type="match status" value="1"/>
</dbReference>
<evidence type="ECO:0000313" key="5">
    <source>
        <dbReference type="Proteomes" id="UP001595075"/>
    </source>
</evidence>
<name>A0ABR4C925_9HELO</name>
<feature type="domain" description="DUF8212" evidence="3">
    <location>
        <begin position="221"/>
        <end position="253"/>
    </location>
</feature>
<comment type="caution">
    <text evidence="4">The sequence shown here is derived from an EMBL/GenBank/DDBJ whole genome shotgun (WGS) entry which is preliminary data.</text>
</comment>
<evidence type="ECO:0000259" key="2">
    <source>
        <dbReference type="Pfam" id="PF06985"/>
    </source>
</evidence>
<feature type="region of interest" description="Disordered" evidence="1">
    <location>
        <begin position="542"/>
        <end position="667"/>
    </location>
</feature>
<feature type="domain" description="Heterokaryon incompatibility" evidence="2">
    <location>
        <begin position="22"/>
        <end position="109"/>
    </location>
</feature>
<protein>
    <recommendedName>
        <fullName evidence="6">Heterokaryon incompatibility domain-containing protein</fullName>
    </recommendedName>
</protein>
<dbReference type="InterPro" id="IPR010730">
    <property type="entry name" value="HET"/>
</dbReference>
<evidence type="ECO:0000259" key="3">
    <source>
        <dbReference type="Pfam" id="PF26640"/>
    </source>
</evidence>
<evidence type="ECO:0000256" key="1">
    <source>
        <dbReference type="SAM" id="MobiDB-lite"/>
    </source>
</evidence>
<dbReference type="Pfam" id="PF06985">
    <property type="entry name" value="HET"/>
    <property type="match status" value="1"/>
</dbReference>
<evidence type="ECO:0008006" key="6">
    <source>
        <dbReference type="Google" id="ProtNLM"/>
    </source>
</evidence>
<keyword evidence="5" id="KW-1185">Reference proteome</keyword>
<dbReference type="PANTHER" id="PTHR10622">
    <property type="entry name" value="HET DOMAIN-CONTAINING PROTEIN"/>
    <property type="match status" value="1"/>
</dbReference>
<proteinExistence type="predicted"/>
<feature type="compositionally biased region" description="Basic and acidic residues" evidence="1">
    <location>
        <begin position="607"/>
        <end position="622"/>
    </location>
</feature>
<reference evidence="4 5" key="1">
    <citation type="journal article" date="2024" name="Commun. Biol.">
        <title>Comparative genomic analysis of thermophilic fungi reveals convergent evolutionary adaptations and gene losses.</title>
        <authorList>
            <person name="Steindorff A.S."/>
            <person name="Aguilar-Pontes M.V."/>
            <person name="Robinson A.J."/>
            <person name="Andreopoulos B."/>
            <person name="LaButti K."/>
            <person name="Kuo A."/>
            <person name="Mondo S."/>
            <person name="Riley R."/>
            <person name="Otillar R."/>
            <person name="Haridas S."/>
            <person name="Lipzen A."/>
            <person name="Grimwood J."/>
            <person name="Schmutz J."/>
            <person name="Clum A."/>
            <person name="Reid I.D."/>
            <person name="Moisan M.C."/>
            <person name="Butler G."/>
            <person name="Nguyen T.T.M."/>
            <person name="Dewar K."/>
            <person name="Conant G."/>
            <person name="Drula E."/>
            <person name="Henrissat B."/>
            <person name="Hansel C."/>
            <person name="Singer S."/>
            <person name="Hutchinson M.I."/>
            <person name="de Vries R.P."/>
            <person name="Natvig D.O."/>
            <person name="Powell A.J."/>
            <person name="Tsang A."/>
            <person name="Grigoriev I.V."/>
        </authorList>
    </citation>
    <scope>NUCLEOTIDE SEQUENCE [LARGE SCALE GENOMIC DNA]</scope>
    <source>
        <strain evidence="4 5">CBS 494.80</strain>
    </source>
</reference>
<organism evidence="4 5">
    <name type="scientific">Oculimacula yallundae</name>
    <dbReference type="NCBI Taxonomy" id="86028"/>
    <lineage>
        <taxon>Eukaryota</taxon>
        <taxon>Fungi</taxon>
        <taxon>Dikarya</taxon>
        <taxon>Ascomycota</taxon>
        <taxon>Pezizomycotina</taxon>
        <taxon>Leotiomycetes</taxon>
        <taxon>Helotiales</taxon>
        <taxon>Ploettnerulaceae</taxon>
        <taxon>Oculimacula</taxon>
    </lineage>
</organism>
<dbReference type="Pfam" id="PF26640">
    <property type="entry name" value="DUF8212"/>
    <property type="match status" value="1"/>
</dbReference>
<dbReference type="InterPro" id="IPR058525">
    <property type="entry name" value="DUF8212"/>
</dbReference>
<accession>A0ABR4C925</accession>
<dbReference type="Proteomes" id="UP001595075">
    <property type="component" value="Unassembled WGS sequence"/>
</dbReference>